<dbReference type="Pfam" id="PF17853">
    <property type="entry name" value="GGDEF_2"/>
    <property type="match status" value="1"/>
</dbReference>
<keyword evidence="6" id="KW-1185">Reference proteome</keyword>
<evidence type="ECO:0000259" key="3">
    <source>
        <dbReference type="Pfam" id="PF14361"/>
    </source>
</evidence>
<dbReference type="PANTHER" id="PTHR33744">
    <property type="entry name" value="CARBOHYDRATE DIACID REGULATOR"/>
    <property type="match status" value="1"/>
</dbReference>
<dbReference type="EMBL" id="BNAU01000002">
    <property type="protein sequence ID" value="GHE93647.1"/>
    <property type="molecule type" value="Genomic_DNA"/>
</dbReference>
<evidence type="ECO:0000313" key="5">
    <source>
        <dbReference type="EMBL" id="GHE93647.1"/>
    </source>
</evidence>
<dbReference type="Pfam" id="PF14361">
    <property type="entry name" value="RsbRD_N"/>
    <property type="match status" value="1"/>
</dbReference>
<feature type="domain" description="CdaR GGDEF-like" evidence="4">
    <location>
        <begin position="187"/>
        <end position="309"/>
    </location>
</feature>
<comment type="caution">
    <text evidence="5">The sequence shown here is derived from an EMBL/GenBank/DDBJ whole genome shotgun (WGS) entry which is preliminary data.</text>
</comment>
<evidence type="ECO:0000259" key="4">
    <source>
        <dbReference type="Pfam" id="PF17853"/>
    </source>
</evidence>
<proteinExistence type="inferred from homology"/>
<feature type="domain" description="PucR C-terminal helix-turn-helix" evidence="2">
    <location>
        <begin position="362"/>
        <end position="418"/>
    </location>
</feature>
<name>A0ABQ3IYB6_9PSEU</name>
<dbReference type="InterPro" id="IPR025751">
    <property type="entry name" value="RsbRD_N_dom"/>
</dbReference>
<feature type="domain" description="RsbT co-antagonist protein RsbRD N-terminal" evidence="3">
    <location>
        <begin position="32"/>
        <end position="175"/>
    </location>
</feature>
<organism evidence="5 6">
    <name type="scientific">Amycolatopsis deserti</name>
    <dbReference type="NCBI Taxonomy" id="185696"/>
    <lineage>
        <taxon>Bacteria</taxon>
        <taxon>Bacillati</taxon>
        <taxon>Actinomycetota</taxon>
        <taxon>Actinomycetes</taxon>
        <taxon>Pseudonocardiales</taxon>
        <taxon>Pseudonocardiaceae</taxon>
        <taxon>Amycolatopsis</taxon>
    </lineage>
</organism>
<dbReference type="InterPro" id="IPR041522">
    <property type="entry name" value="CdaR_GGDEF"/>
</dbReference>
<sequence>MRSGPSGNGTADGDVARWVVTVATDLNPRLGDITDSIRVQLAERIDALRGDQRLVDLLRASIESNVDTILHILQHDIPVANVEPPSAAVEYARRLAQRGVPVYALVRAYRLGQDHLLKLCFAEIERRIADTGIAFRVSQRFVEVTFSYIDWISQQVTTVYEDERERWLENRSTLRAVRIRELLDGRDFDLESAEAAIGHPLRQHHLGVVVWRRGESESGDNDLSGLERTVSAVGRALRCTGRPLFAACDRTSGWGWLPFDGPVPAVDPATVAGILRGTAPGVAAALGKPAADVNGFRETHRQALLAQRVALVAGPAAHTVTSYGDPGVRAAALMCADLDQARTLVHATLGKLALDDPYHARLRETLLSFMTAGSSYTAAAERLTLHKNSVKYRVLKAEEERGAPIGDDRLDVELALTACHWLGPSLLIPAGSPARGG</sequence>
<dbReference type="RefSeq" id="WP_191244921.1">
    <property type="nucleotide sequence ID" value="NZ_BNAU01000002.1"/>
</dbReference>
<evidence type="ECO:0000256" key="1">
    <source>
        <dbReference type="ARBA" id="ARBA00006754"/>
    </source>
</evidence>
<gene>
    <name evidence="5" type="ORF">GCM10017786_28030</name>
</gene>
<evidence type="ECO:0000259" key="2">
    <source>
        <dbReference type="Pfam" id="PF13556"/>
    </source>
</evidence>
<dbReference type="Gene3D" id="1.10.10.2840">
    <property type="entry name" value="PucR C-terminal helix-turn-helix domain"/>
    <property type="match status" value="1"/>
</dbReference>
<reference evidence="6" key="1">
    <citation type="journal article" date="2019" name="Int. J. Syst. Evol. Microbiol.">
        <title>The Global Catalogue of Microorganisms (GCM) 10K type strain sequencing project: providing services to taxonomists for standard genome sequencing and annotation.</title>
        <authorList>
            <consortium name="The Broad Institute Genomics Platform"/>
            <consortium name="The Broad Institute Genome Sequencing Center for Infectious Disease"/>
            <person name="Wu L."/>
            <person name="Ma J."/>
        </authorList>
    </citation>
    <scope>NUCLEOTIDE SEQUENCE [LARGE SCALE GENOMIC DNA]</scope>
    <source>
        <strain evidence="6">CGMCC 4.7677</strain>
    </source>
</reference>
<dbReference type="InterPro" id="IPR051448">
    <property type="entry name" value="CdaR-like_regulators"/>
</dbReference>
<dbReference type="Proteomes" id="UP000605897">
    <property type="component" value="Unassembled WGS sequence"/>
</dbReference>
<comment type="similarity">
    <text evidence="1">Belongs to the CdaR family.</text>
</comment>
<protein>
    <submittedName>
        <fullName evidence="5">ABC transporter substrate-binding protein</fullName>
    </submittedName>
</protein>
<dbReference type="InterPro" id="IPR042070">
    <property type="entry name" value="PucR_C-HTH_sf"/>
</dbReference>
<evidence type="ECO:0000313" key="6">
    <source>
        <dbReference type="Proteomes" id="UP000605897"/>
    </source>
</evidence>
<dbReference type="PANTHER" id="PTHR33744:SF1">
    <property type="entry name" value="DNA-BINDING TRANSCRIPTIONAL ACTIVATOR ADER"/>
    <property type="match status" value="1"/>
</dbReference>
<dbReference type="InterPro" id="IPR025736">
    <property type="entry name" value="PucR_C-HTH_dom"/>
</dbReference>
<accession>A0ABQ3IYB6</accession>
<dbReference type="Pfam" id="PF13556">
    <property type="entry name" value="HTH_30"/>
    <property type="match status" value="1"/>
</dbReference>